<feature type="compositionally biased region" description="Polar residues" evidence="3">
    <location>
        <begin position="415"/>
        <end position="429"/>
    </location>
</feature>
<sequence>MDKPVKEGQLHVQHQKFGKKWKKNWIVLYPASQFGVARLEFFDNKDASTLVEKLNTKRLDKKIVRLADCISILPALTESCPKENMLAFCVETSEKNYLFATEKQASLEWIDKLCEIAFPNSSNGTKRSKMLVTEDNDGASSMEMSVNSIYYSREEVSEFWVTVQKTEAAERCELYGSYVLKADKDCLILKDPKTTKVLYTWPYKLLRRYGRDKVMFSFEAGRRCDSGAGNFTFETKQGNEIFIIVEASIQEQKAQVEENRQSYSSMDSDCPAMLQIKSAIAESLSSSSVNSQTFDPTGDTPNIDPTTILEDLTSKGGLPSKLGSTENCLVKKDSKSKVPEDKEVMKLLKARSLPEPPVLSTKSAVSNTPSSLLKMPKGTSVTPEDPANVYSEPKDSVKAFRPGVDTLYSDPVDSVTGSGIAGSSTSRSRGISEEGKLGPLYSDLYEQVNYEMVKMVVAPKPSSRLQREDHIYDEPEGRAQMPPPAVSYIYDEARPSTDAWKTQGIDDKLGYEYPYNPNTDDYSVPAFQTTKTPKRFKAKGPKPIPAPKPQGKVLSRLPERSTDPDKIRKDGVISTGKTSFNSTNNNNNEAIYSQVVKPGRAMPIPASLINLPPERLCELSVDEKRIKSVYEDLGDI</sequence>
<evidence type="ECO:0000259" key="4">
    <source>
        <dbReference type="PROSITE" id="PS50003"/>
    </source>
</evidence>
<evidence type="ECO:0000313" key="7">
    <source>
        <dbReference type="RefSeq" id="XP_030046719.1"/>
    </source>
</evidence>
<dbReference type="Pfam" id="PF00169">
    <property type="entry name" value="PH"/>
    <property type="match status" value="1"/>
</dbReference>
<dbReference type="SMART" id="SM00310">
    <property type="entry name" value="PTBI"/>
    <property type="match status" value="1"/>
</dbReference>
<comment type="similarity">
    <text evidence="1">Belongs to the DOK family. Type A subfamily.</text>
</comment>
<organism evidence="6 7">
    <name type="scientific">Microcaecilia unicolor</name>
    <dbReference type="NCBI Taxonomy" id="1415580"/>
    <lineage>
        <taxon>Eukaryota</taxon>
        <taxon>Metazoa</taxon>
        <taxon>Chordata</taxon>
        <taxon>Craniata</taxon>
        <taxon>Vertebrata</taxon>
        <taxon>Euteleostomi</taxon>
        <taxon>Amphibia</taxon>
        <taxon>Gymnophiona</taxon>
        <taxon>Siphonopidae</taxon>
        <taxon>Microcaecilia</taxon>
    </lineage>
</organism>
<dbReference type="OrthoDB" id="6243387at2759"/>
<feature type="domain" description="PH" evidence="4">
    <location>
        <begin position="3"/>
        <end position="118"/>
    </location>
</feature>
<dbReference type="GO" id="GO:0007169">
    <property type="term" value="P:cell surface receptor protein tyrosine kinase signaling pathway"/>
    <property type="evidence" value="ECO:0007669"/>
    <property type="project" value="TreeGrafter"/>
</dbReference>
<dbReference type="RefSeq" id="XP_030046719.1">
    <property type="nucleotide sequence ID" value="XM_030190859.1"/>
</dbReference>
<dbReference type="SUPFAM" id="SSF50729">
    <property type="entry name" value="PH domain-like"/>
    <property type="match status" value="2"/>
</dbReference>
<keyword evidence="6" id="KW-1185">Reference proteome</keyword>
<name>A0A6P7X9E4_9AMPH</name>
<accession>A0A6P7X9E4</accession>
<dbReference type="InterPro" id="IPR002404">
    <property type="entry name" value="IRS_PTB"/>
</dbReference>
<dbReference type="AlphaFoldDB" id="A0A6P7X9E4"/>
<feature type="compositionally biased region" description="Basic and acidic residues" evidence="3">
    <location>
        <begin position="557"/>
        <end position="571"/>
    </location>
</feature>
<dbReference type="FunCoup" id="A0A6P7X9E4">
    <property type="interactions" value="1615"/>
</dbReference>
<dbReference type="SMART" id="SM00233">
    <property type="entry name" value="PH"/>
    <property type="match status" value="1"/>
</dbReference>
<feature type="region of interest" description="Disordered" evidence="3">
    <location>
        <begin position="414"/>
        <end position="436"/>
    </location>
</feature>
<dbReference type="CDD" id="cd01203">
    <property type="entry name" value="PTB_DOK1_DOK2_DOK3"/>
    <property type="match status" value="1"/>
</dbReference>
<dbReference type="PANTHER" id="PTHR21258:SF46">
    <property type="entry name" value="DOCKING PROTEIN 1"/>
    <property type="match status" value="1"/>
</dbReference>
<dbReference type="Gene3D" id="2.30.29.30">
    <property type="entry name" value="Pleckstrin-homology domain (PH domain)/Phosphotyrosine-binding domain (PTB)"/>
    <property type="match status" value="2"/>
</dbReference>
<dbReference type="PROSITE" id="PS50003">
    <property type="entry name" value="PH_DOMAIN"/>
    <property type="match status" value="1"/>
</dbReference>
<evidence type="ECO:0000256" key="1">
    <source>
        <dbReference type="ARBA" id="ARBA00010955"/>
    </source>
</evidence>
<dbReference type="GO" id="GO:0005737">
    <property type="term" value="C:cytoplasm"/>
    <property type="evidence" value="ECO:0007669"/>
    <property type="project" value="TreeGrafter"/>
</dbReference>
<keyword evidence="2" id="KW-0597">Phosphoprotein</keyword>
<dbReference type="InterPro" id="IPR011993">
    <property type="entry name" value="PH-like_dom_sf"/>
</dbReference>
<dbReference type="PROSITE" id="PS51064">
    <property type="entry name" value="IRS_PTB"/>
    <property type="match status" value="1"/>
</dbReference>
<dbReference type="PANTHER" id="PTHR21258">
    <property type="entry name" value="DOCKING PROTEIN RELATED"/>
    <property type="match status" value="1"/>
</dbReference>
<evidence type="ECO:0000313" key="6">
    <source>
        <dbReference type="Proteomes" id="UP000515156"/>
    </source>
</evidence>
<dbReference type="GO" id="GO:0043410">
    <property type="term" value="P:positive regulation of MAPK cascade"/>
    <property type="evidence" value="ECO:0007669"/>
    <property type="project" value="TreeGrafter"/>
</dbReference>
<evidence type="ECO:0000256" key="2">
    <source>
        <dbReference type="ARBA" id="ARBA00022553"/>
    </source>
</evidence>
<dbReference type="Pfam" id="PF02174">
    <property type="entry name" value="IRS"/>
    <property type="match status" value="1"/>
</dbReference>
<feature type="domain" description="IRS-type PTB" evidence="5">
    <location>
        <begin position="155"/>
        <end position="259"/>
    </location>
</feature>
<dbReference type="InterPro" id="IPR050996">
    <property type="entry name" value="Docking_Protein_DOK"/>
</dbReference>
<evidence type="ECO:0000259" key="5">
    <source>
        <dbReference type="PROSITE" id="PS51064"/>
    </source>
</evidence>
<feature type="compositionally biased region" description="Polar residues" evidence="3">
    <location>
        <begin position="360"/>
        <end position="371"/>
    </location>
</feature>
<feature type="region of interest" description="Disordered" evidence="3">
    <location>
        <begin position="534"/>
        <end position="585"/>
    </location>
</feature>
<protein>
    <submittedName>
        <fullName evidence="7">Docking protein 1</fullName>
    </submittedName>
</protein>
<evidence type="ECO:0000256" key="3">
    <source>
        <dbReference type="SAM" id="MobiDB-lite"/>
    </source>
</evidence>
<dbReference type="Proteomes" id="UP000515156">
    <property type="component" value="Chromosome 2"/>
</dbReference>
<proteinExistence type="inferred from homology"/>
<dbReference type="GeneID" id="115461198"/>
<dbReference type="InterPro" id="IPR001849">
    <property type="entry name" value="PH_domain"/>
</dbReference>
<dbReference type="GO" id="GO:0007265">
    <property type="term" value="P:Ras protein signal transduction"/>
    <property type="evidence" value="ECO:0007669"/>
    <property type="project" value="TreeGrafter"/>
</dbReference>
<dbReference type="InterPro" id="IPR037751">
    <property type="entry name" value="Dok1/2/3_PTB"/>
</dbReference>
<feature type="compositionally biased region" description="Low complexity" evidence="3">
    <location>
        <begin position="574"/>
        <end position="585"/>
    </location>
</feature>
<dbReference type="CTD" id="1796"/>
<dbReference type="SMART" id="SM01244">
    <property type="entry name" value="IRS"/>
    <property type="match status" value="1"/>
</dbReference>
<dbReference type="KEGG" id="muo:115461198"/>
<gene>
    <name evidence="7" type="primary">DOK1</name>
</gene>
<reference evidence="7" key="1">
    <citation type="submission" date="2025-08" db="UniProtKB">
        <authorList>
            <consortium name="RefSeq"/>
        </authorList>
    </citation>
    <scope>IDENTIFICATION</scope>
</reference>
<dbReference type="InParanoid" id="A0A6P7X9E4"/>
<dbReference type="CDD" id="cd14676">
    <property type="entry name" value="PH_DOK1_2_3"/>
    <property type="match status" value="1"/>
</dbReference>
<feature type="region of interest" description="Disordered" evidence="3">
    <location>
        <begin position="357"/>
        <end position="392"/>
    </location>
</feature>